<comment type="catalytic activity">
    <reaction evidence="8">
        <text>Couples ATP hydrolysis with the unwinding of duplex DNA by translocating in the 3'-5' direction.</text>
        <dbReference type="EC" id="5.6.2.4"/>
    </reaction>
</comment>
<dbReference type="GO" id="GO:0033202">
    <property type="term" value="C:DNA helicase complex"/>
    <property type="evidence" value="ECO:0007669"/>
    <property type="project" value="TreeGrafter"/>
</dbReference>
<evidence type="ECO:0000256" key="5">
    <source>
        <dbReference type="ARBA" id="ARBA00022840"/>
    </source>
</evidence>
<evidence type="ECO:0000256" key="3">
    <source>
        <dbReference type="ARBA" id="ARBA00022801"/>
    </source>
</evidence>
<dbReference type="Gene3D" id="3.40.50.300">
    <property type="entry name" value="P-loop containing nucleotide triphosphate hydrolases"/>
    <property type="match status" value="2"/>
</dbReference>
<comment type="similarity">
    <text evidence="1">Belongs to the helicase family. UvrD subfamily.</text>
</comment>
<feature type="binding site" evidence="11">
    <location>
        <begin position="26"/>
        <end position="33"/>
    </location>
    <ligand>
        <name>ATP</name>
        <dbReference type="ChEBI" id="CHEBI:30616"/>
    </ligand>
</feature>
<dbReference type="GO" id="GO:0005829">
    <property type="term" value="C:cytosol"/>
    <property type="evidence" value="ECO:0007669"/>
    <property type="project" value="TreeGrafter"/>
</dbReference>
<dbReference type="InterPro" id="IPR014017">
    <property type="entry name" value="DNA_helicase_UvrD-like_C"/>
</dbReference>
<dbReference type="InterPro" id="IPR013986">
    <property type="entry name" value="DExx_box_DNA_helicase_dom_sf"/>
</dbReference>
<dbReference type="EC" id="5.6.2.4" evidence="9"/>
<gene>
    <name evidence="14" type="primary">pcrA</name>
    <name evidence="14" type="ORF">HMPREF9225_1782</name>
</gene>
<evidence type="ECO:0000256" key="8">
    <source>
        <dbReference type="ARBA" id="ARBA00034617"/>
    </source>
</evidence>
<evidence type="ECO:0000256" key="2">
    <source>
        <dbReference type="ARBA" id="ARBA00022741"/>
    </source>
</evidence>
<dbReference type="InterPro" id="IPR014016">
    <property type="entry name" value="UvrD-like_ATP-bd"/>
</dbReference>
<evidence type="ECO:0000256" key="11">
    <source>
        <dbReference type="PROSITE-ProRule" id="PRU00560"/>
    </source>
</evidence>
<comment type="catalytic activity">
    <reaction evidence="10">
        <text>ATP + H2O = ADP + phosphate + H(+)</text>
        <dbReference type="Rhea" id="RHEA:13065"/>
        <dbReference type="ChEBI" id="CHEBI:15377"/>
        <dbReference type="ChEBI" id="CHEBI:15378"/>
        <dbReference type="ChEBI" id="CHEBI:30616"/>
        <dbReference type="ChEBI" id="CHEBI:43474"/>
        <dbReference type="ChEBI" id="CHEBI:456216"/>
        <dbReference type="EC" id="5.6.2.4"/>
    </reaction>
</comment>
<keyword evidence="2 11" id="KW-0547">Nucleotide-binding</keyword>
<organism evidence="14 15">
    <name type="scientific">Peptoniphilus duerdenii ATCC BAA-1640</name>
    <dbReference type="NCBI Taxonomy" id="862517"/>
    <lineage>
        <taxon>Bacteria</taxon>
        <taxon>Bacillati</taxon>
        <taxon>Bacillota</taxon>
        <taxon>Tissierellia</taxon>
        <taxon>Tissierellales</taxon>
        <taxon>Peptoniphilaceae</taxon>
        <taxon>Peptoniphilus</taxon>
    </lineage>
</organism>
<dbReference type="InterPro" id="IPR000212">
    <property type="entry name" value="DNA_helicase_UvrD/REP"/>
</dbReference>
<evidence type="ECO:0000313" key="15">
    <source>
        <dbReference type="Proteomes" id="UP000003280"/>
    </source>
</evidence>
<dbReference type="InterPro" id="IPR027417">
    <property type="entry name" value="P-loop_NTPase"/>
</dbReference>
<dbReference type="PROSITE" id="PS51198">
    <property type="entry name" value="UVRD_HELICASE_ATP_BIND"/>
    <property type="match status" value="1"/>
</dbReference>
<dbReference type="STRING" id="862517.HMPREF9225_1782"/>
<dbReference type="GO" id="GO:0005524">
    <property type="term" value="F:ATP binding"/>
    <property type="evidence" value="ECO:0007669"/>
    <property type="project" value="UniProtKB-UniRule"/>
</dbReference>
<protein>
    <recommendedName>
        <fullName evidence="9">DNA 3'-5' helicase</fullName>
        <ecNumber evidence="9">5.6.2.4</ecNumber>
    </recommendedName>
</protein>
<dbReference type="GO" id="GO:0003677">
    <property type="term" value="F:DNA binding"/>
    <property type="evidence" value="ECO:0007669"/>
    <property type="project" value="UniProtKB-KW"/>
</dbReference>
<dbReference type="Gene3D" id="1.10.10.160">
    <property type="match status" value="1"/>
</dbReference>
<dbReference type="eggNOG" id="COG0210">
    <property type="taxonomic scope" value="Bacteria"/>
</dbReference>
<dbReference type="PANTHER" id="PTHR11070:SF2">
    <property type="entry name" value="ATP-DEPENDENT DNA HELICASE SRS2"/>
    <property type="match status" value="1"/>
</dbReference>
<dbReference type="PROSITE" id="PS51217">
    <property type="entry name" value="UVRD_HELICASE_CTER"/>
    <property type="match status" value="1"/>
</dbReference>
<keyword evidence="3 11" id="KW-0378">Hydrolase</keyword>
<dbReference type="Proteomes" id="UP000003280">
    <property type="component" value="Unassembled WGS sequence"/>
</dbReference>
<dbReference type="HOGENOM" id="CLU_004585_5_2_9"/>
<feature type="domain" description="UvrD-like helicase ATP-binding" evidence="12">
    <location>
        <begin position="5"/>
        <end position="282"/>
    </location>
</feature>
<evidence type="ECO:0000256" key="9">
    <source>
        <dbReference type="ARBA" id="ARBA00034808"/>
    </source>
</evidence>
<dbReference type="GO" id="GO:0016887">
    <property type="term" value="F:ATP hydrolysis activity"/>
    <property type="evidence" value="ECO:0007669"/>
    <property type="project" value="RHEA"/>
</dbReference>
<evidence type="ECO:0000256" key="10">
    <source>
        <dbReference type="ARBA" id="ARBA00048988"/>
    </source>
</evidence>
<dbReference type="Pfam" id="PF00580">
    <property type="entry name" value="UvrD-helicase"/>
    <property type="match status" value="1"/>
</dbReference>
<evidence type="ECO:0000256" key="4">
    <source>
        <dbReference type="ARBA" id="ARBA00022806"/>
    </source>
</evidence>
<accession>E0NNP3</accession>
<evidence type="ECO:0000313" key="14">
    <source>
        <dbReference type="EMBL" id="EFM24646.1"/>
    </source>
</evidence>
<keyword evidence="6" id="KW-0238">DNA-binding</keyword>
<dbReference type="Pfam" id="PF13361">
    <property type="entry name" value="UvrD_C"/>
    <property type="match status" value="1"/>
</dbReference>
<dbReference type="GO" id="GO:0043138">
    <property type="term" value="F:3'-5' DNA helicase activity"/>
    <property type="evidence" value="ECO:0007669"/>
    <property type="project" value="UniProtKB-EC"/>
</dbReference>
<proteinExistence type="inferred from homology"/>
<dbReference type="PANTHER" id="PTHR11070">
    <property type="entry name" value="UVRD / RECB / PCRA DNA HELICASE FAMILY MEMBER"/>
    <property type="match status" value="1"/>
</dbReference>
<dbReference type="OrthoDB" id="9810135at2"/>
<dbReference type="Pfam" id="PF21196">
    <property type="entry name" value="PcrA_UvrD_tudor"/>
    <property type="match status" value="1"/>
</dbReference>
<dbReference type="AlphaFoldDB" id="E0NNP3"/>
<dbReference type="FunFam" id="1.10.486.10:FF:000003">
    <property type="entry name" value="ATP-dependent DNA helicase"/>
    <property type="match status" value="1"/>
</dbReference>
<dbReference type="Gene3D" id="1.10.486.10">
    <property type="entry name" value="PCRA, domain 4"/>
    <property type="match status" value="1"/>
</dbReference>
<keyword evidence="5 11" id="KW-0067">ATP-binding</keyword>
<evidence type="ECO:0000259" key="12">
    <source>
        <dbReference type="PROSITE" id="PS51198"/>
    </source>
</evidence>
<keyword evidence="15" id="KW-1185">Reference proteome</keyword>
<name>E0NNP3_9FIRM</name>
<evidence type="ECO:0000256" key="7">
    <source>
        <dbReference type="ARBA" id="ARBA00023235"/>
    </source>
</evidence>
<reference evidence="14 15" key="1">
    <citation type="submission" date="2010-07" db="EMBL/GenBank/DDBJ databases">
        <authorList>
            <person name="Muzny D."/>
            <person name="Qin X."/>
            <person name="Deng J."/>
            <person name="Jiang H."/>
            <person name="Liu Y."/>
            <person name="Qu J."/>
            <person name="Song X.-Z."/>
            <person name="Zhang L."/>
            <person name="Thornton R."/>
            <person name="Coyle M."/>
            <person name="Francisco L."/>
            <person name="Jackson L."/>
            <person name="Javaid M."/>
            <person name="Korchina V."/>
            <person name="Kovar C."/>
            <person name="Mata R."/>
            <person name="Mathew T."/>
            <person name="Ngo R."/>
            <person name="Nguyen L."/>
            <person name="Nguyen N."/>
            <person name="Okwuonu G."/>
            <person name="Ongeri F."/>
            <person name="Pham C."/>
            <person name="Simmons D."/>
            <person name="Wilczek-Boney K."/>
            <person name="Hale W."/>
            <person name="Jakkamsetti A."/>
            <person name="Pham P."/>
            <person name="Ruth R."/>
            <person name="San Lucas F."/>
            <person name="Warren J."/>
            <person name="Zhang J."/>
            <person name="Zhao Z."/>
            <person name="Zhou C."/>
            <person name="Zhu D."/>
            <person name="Lee S."/>
            <person name="Bess C."/>
            <person name="Blankenburg K."/>
            <person name="Forbes L."/>
            <person name="Fu Q."/>
            <person name="Gubbala S."/>
            <person name="Hirani K."/>
            <person name="Jayaseelan J.C."/>
            <person name="Lara F."/>
            <person name="Munidasa M."/>
            <person name="Palculict T."/>
            <person name="Patil S."/>
            <person name="Pu L.-L."/>
            <person name="Saada N."/>
            <person name="Tang L."/>
            <person name="Weissenberger G."/>
            <person name="Zhu Y."/>
            <person name="Hemphill L."/>
            <person name="Shang Y."/>
            <person name="Youmans B."/>
            <person name="Ayvaz T."/>
            <person name="Ross M."/>
            <person name="Santibanez J."/>
            <person name="Aqrawi P."/>
            <person name="Gross S."/>
            <person name="Joshi V."/>
            <person name="Fowler G."/>
            <person name="Nazareth L."/>
            <person name="Reid J."/>
            <person name="Worley K."/>
            <person name="Petrosino J."/>
            <person name="Highlander S."/>
            <person name="Gibbs R."/>
        </authorList>
    </citation>
    <scope>NUCLEOTIDE SEQUENCE [LARGE SCALE GENOMIC DNA]</scope>
    <source>
        <strain evidence="14 15">ATCC BAA-1640</strain>
    </source>
</reference>
<evidence type="ECO:0000256" key="6">
    <source>
        <dbReference type="ARBA" id="ARBA00023125"/>
    </source>
</evidence>
<keyword evidence="7" id="KW-0413">Isomerase</keyword>
<evidence type="ECO:0000259" key="13">
    <source>
        <dbReference type="PROSITE" id="PS51217"/>
    </source>
</evidence>
<dbReference type="CDD" id="cd17932">
    <property type="entry name" value="DEXQc_UvrD"/>
    <property type="match status" value="1"/>
</dbReference>
<dbReference type="EMBL" id="AEEH01000050">
    <property type="protein sequence ID" value="EFM24646.1"/>
    <property type="molecule type" value="Genomic_DNA"/>
</dbReference>
<evidence type="ECO:0000256" key="1">
    <source>
        <dbReference type="ARBA" id="ARBA00009922"/>
    </source>
</evidence>
<feature type="domain" description="UvrD-like helicase C-terminal" evidence="13">
    <location>
        <begin position="283"/>
        <end position="554"/>
    </location>
</feature>
<dbReference type="SUPFAM" id="SSF52540">
    <property type="entry name" value="P-loop containing nucleoside triphosphate hydrolases"/>
    <property type="match status" value="1"/>
</dbReference>
<keyword evidence="4 11" id="KW-0347">Helicase</keyword>
<comment type="caution">
    <text evidence="14">The sequence shown here is derived from an EMBL/GenBank/DDBJ whole genome shotgun (WGS) entry which is preliminary data.</text>
</comment>
<dbReference type="RefSeq" id="WP_008902557.1">
    <property type="nucleotide sequence ID" value="NZ_GL397071.1"/>
</dbReference>
<sequence length="729" mass="84446">MNLLEGLNDRQREAVTTTEGPVLVLAGAGSGKTSVVTKKIAYLMEEKKVYPSKILAITFTNKAANEMKTRVERLIHTDFNMWIGTFHSIAVRILRRDIDRLGYDRNFTIYDTKDQQTVVKDIIKRMDLSADSYKPRTIQAKISSIKNSGGRVEDVLSESIYSERITKEIYYEYEKELKKNNALDFDDLILKSVELLQNHEEVKNYYRDRFEYVFVDEYQDTNKSQYEMVRLICRENPNLTVVGDNDQSIYAWRGADISNILNFEKDFKNAKVVLLEQNYRSTKNILDAANSLIANNPTKYKKNLWTSSQGGETVKYKIYSSSFDEEKCVIEKIDDLHRDYPFEDMAILYRTNAQSRGFEEHLMRAGIAYRVVGGLKFYDRKEVKDIISYMQFIVNTDDEVSLARIINTPRRGIGGQTVESIRKAAIDSGKTMYEIIKNLDEYNLNIRASKNIKKFVDIIENLREKKDSITIHEFIEEVCRESGYIEDLEKENTVESRSRIENIEELINSSYEYEKNYEEPNLEEYLSSLSLLSDVDKSEDTGGVSLMTVHGAKGLEFKVVFLVGMEERVFPSGRSMDEDDEVEEERRLAYVAITRAKEQLFVSSCKSRNSYGQPTYNKPSRFIEEMGSIEYLDTKDSELRIEYDRKSKINRMNSISKNFRSQREKKAEQKLNTSKDFSIGDKVKHRIFGQGMIVSVTKKDDDEELVVAFDNGNIKRLMKSHAPLESLNE</sequence>
<dbReference type="GO" id="GO:0000725">
    <property type="term" value="P:recombinational repair"/>
    <property type="evidence" value="ECO:0007669"/>
    <property type="project" value="TreeGrafter"/>
</dbReference>